<gene>
    <name evidence="3" type="ORF">NMYAN_90010</name>
</gene>
<proteinExistence type="predicted"/>
<dbReference type="EMBL" id="CAJNAP010000055">
    <property type="protein sequence ID" value="CAE6518431.1"/>
    <property type="molecule type" value="Genomic_DNA"/>
</dbReference>
<reference evidence="3" key="1">
    <citation type="submission" date="2021-02" db="EMBL/GenBank/DDBJ databases">
        <authorList>
            <person name="Han P."/>
        </authorList>
    </citation>
    <scope>NUCLEOTIDE SEQUENCE</scope>
    <source>
        <strain evidence="3">Nitrosomonas nitrosa 18-3D</strain>
    </source>
</reference>
<evidence type="ECO:0000256" key="1">
    <source>
        <dbReference type="SAM" id="Coils"/>
    </source>
</evidence>
<dbReference type="AlphaFoldDB" id="A0A8H8Z286"/>
<dbReference type="Proteomes" id="UP000601736">
    <property type="component" value="Unassembled WGS sequence"/>
</dbReference>
<keyword evidence="1" id="KW-0175">Coiled coil</keyword>
<sequence>MKSICITGAVQSNLQTVADILQRAGMKLPEPAKRDSNSVDIEFWHEQVMTLAAENASAVQPISNPGRLWEQLASDIFVANIKSKVWGWSNTQSTWLLDYWLDFETHLNFILVCISPQQMLANAIASESNSLSVDSMMNDWQIYHQELLRFHHRNPQRSLLVDLNECIQCPGNLIKRCIEQWKLPLVTPSETSCYEITHDSVAFFLAQQLCQDHLHVASLQHELAATVTRLNEGDQISSLMALTPSQIIDGYRALRDRSTELQQVQAANEALAALKACLDDTIAEHAQQQKDMKVRLKESARQNELLQLQLHEAKEEFKTTFLKYESQQVQIDTLTQVNATLTEEKLALAAQRDALQQEVETLGQTLHEQTGILAECRAQIEQLNKTQAENSELLLLELHHAHLESEHYFQQYQDTLTLLQAAEGRWQRLLQRNPAYLDYETIEILPTSDDKEIDSLVAWRLTNFSAADRHFPILEFKTLLERGVAGFIFPRLESDNAPLTRWPTLAKEQNELLLMPAATTTTLQQRAEILLDLATSDWNLLQALTTLLIETLASSTILEEQTDLQPETFRAGLEKLSQILRKFPPTLRYDHVQLKREQVNPDYEHLWFHFDNLSFDGKYWPEFEFRLACANVQPDRFGFHPKLEFPEEGGKTPFEAWFVESSDDFGAKLELRFAQPDVMDMNVWRRLTKHDRAFLAALIKRLPAILGTLQSLDVQLKRPWADWSKIAREIQRIIVLRTTGSPAPVSAPIQPAVPAEISASPSKEPKQHLEPLPTIKIAEKPLSQKPVTKTRAAKPVIASEIRKVQK</sequence>
<evidence type="ECO:0000313" key="3">
    <source>
        <dbReference type="EMBL" id="CAE6518431.1"/>
    </source>
</evidence>
<accession>A0A8H8Z286</accession>
<evidence type="ECO:0000313" key="4">
    <source>
        <dbReference type="Proteomes" id="UP000601736"/>
    </source>
</evidence>
<evidence type="ECO:0000256" key="2">
    <source>
        <dbReference type="SAM" id="MobiDB-lite"/>
    </source>
</evidence>
<feature type="region of interest" description="Disordered" evidence="2">
    <location>
        <begin position="756"/>
        <end position="791"/>
    </location>
</feature>
<feature type="coiled-coil region" evidence="1">
    <location>
        <begin position="296"/>
        <end position="358"/>
    </location>
</feature>
<dbReference type="RefSeq" id="WP_204800451.1">
    <property type="nucleotide sequence ID" value="NZ_CAJNAP010000055.1"/>
</dbReference>
<protein>
    <submittedName>
        <fullName evidence="3">Uncharacterized protein</fullName>
    </submittedName>
</protein>
<name>A0A8H8Z286_9PROT</name>
<comment type="caution">
    <text evidence="3">The sequence shown here is derived from an EMBL/GenBank/DDBJ whole genome shotgun (WGS) entry which is preliminary data.</text>
</comment>
<organism evidence="3 4">
    <name type="scientific">Nitrosomonas nitrosa</name>
    <dbReference type="NCBI Taxonomy" id="52442"/>
    <lineage>
        <taxon>Bacteria</taxon>
        <taxon>Pseudomonadati</taxon>
        <taxon>Pseudomonadota</taxon>
        <taxon>Betaproteobacteria</taxon>
        <taxon>Nitrosomonadales</taxon>
        <taxon>Nitrosomonadaceae</taxon>
        <taxon>Nitrosomonas</taxon>
    </lineage>
</organism>